<proteinExistence type="predicted"/>
<evidence type="ECO:0000313" key="2">
    <source>
        <dbReference type="EMBL" id="OAV96272.1"/>
    </source>
</evidence>
<feature type="compositionally biased region" description="Low complexity" evidence="1">
    <location>
        <begin position="11"/>
        <end position="35"/>
    </location>
</feature>
<evidence type="ECO:0000256" key="1">
    <source>
        <dbReference type="SAM" id="MobiDB-lite"/>
    </source>
</evidence>
<feature type="compositionally biased region" description="Basic and acidic residues" evidence="1">
    <location>
        <begin position="109"/>
        <end position="123"/>
    </location>
</feature>
<feature type="region of interest" description="Disordered" evidence="1">
    <location>
        <begin position="1"/>
        <end position="123"/>
    </location>
</feature>
<keyword evidence="4" id="KW-1185">Reference proteome</keyword>
<gene>
    <name evidence="2" type="ORF">PTTG_26438</name>
</gene>
<reference evidence="2" key="2">
    <citation type="submission" date="2016-05" db="EMBL/GenBank/DDBJ databases">
        <title>Comparative analysis highlights variable genome content of wheat rusts and divergence of the mating loci.</title>
        <authorList>
            <person name="Cuomo C.A."/>
            <person name="Bakkeren G."/>
            <person name="Szabo L."/>
            <person name="Khalil H."/>
            <person name="Joly D."/>
            <person name="Goldberg J."/>
            <person name="Young S."/>
            <person name="Zeng Q."/>
            <person name="Fellers J."/>
        </authorList>
    </citation>
    <scope>NUCLEOTIDE SEQUENCE [LARGE SCALE GENOMIC DNA]</scope>
    <source>
        <strain evidence="2">1-1 BBBD Race 1</strain>
    </source>
</reference>
<evidence type="ECO:0000313" key="3">
    <source>
        <dbReference type="EnsemblFungi" id="PTTG_26438-t43_1-p1"/>
    </source>
</evidence>
<dbReference type="EMBL" id="ADAS02000021">
    <property type="protein sequence ID" value="OAV96272.1"/>
    <property type="molecule type" value="Genomic_DNA"/>
</dbReference>
<reference evidence="3 4" key="3">
    <citation type="journal article" date="2017" name="G3 (Bethesda)">
        <title>Comparative analysis highlights variable genome content of wheat rusts and divergence of the mating loci.</title>
        <authorList>
            <person name="Cuomo C.A."/>
            <person name="Bakkeren G."/>
            <person name="Khalil H.B."/>
            <person name="Panwar V."/>
            <person name="Joly D."/>
            <person name="Linning R."/>
            <person name="Sakthikumar S."/>
            <person name="Song X."/>
            <person name="Adiconis X."/>
            <person name="Fan L."/>
            <person name="Goldberg J.M."/>
            <person name="Levin J.Z."/>
            <person name="Young S."/>
            <person name="Zeng Q."/>
            <person name="Anikster Y."/>
            <person name="Bruce M."/>
            <person name="Wang M."/>
            <person name="Yin C."/>
            <person name="McCallum B."/>
            <person name="Szabo L.J."/>
            <person name="Hulbert S."/>
            <person name="Chen X."/>
            <person name="Fellers J.P."/>
        </authorList>
    </citation>
    <scope>NUCLEOTIDE SEQUENCE</scope>
    <source>
        <strain evidence="4">Isolate 1-1 / race 1 (BBBD)</strain>
        <strain evidence="3">isolate 1-1 / race 1 (BBBD)</strain>
    </source>
</reference>
<dbReference type="OrthoDB" id="3046222at2759"/>
<dbReference type="STRING" id="630390.A0A180GVF4"/>
<reference evidence="2" key="1">
    <citation type="submission" date="2009-11" db="EMBL/GenBank/DDBJ databases">
        <authorList>
            <consortium name="The Broad Institute Genome Sequencing Platform"/>
            <person name="Ward D."/>
            <person name="Feldgarden M."/>
            <person name="Earl A."/>
            <person name="Young S.K."/>
            <person name="Zeng Q."/>
            <person name="Koehrsen M."/>
            <person name="Alvarado L."/>
            <person name="Berlin A."/>
            <person name="Bochicchio J."/>
            <person name="Borenstein D."/>
            <person name="Chapman S.B."/>
            <person name="Chen Z."/>
            <person name="Engels R."/>
            <person name="Freedman E."/>
            <person name="Gellesch M."/>
            <person name="Goldberg J."/>
            <person name="Griggs A."/>
            <person name="Gujja S."/>
            <person name="Heilman E."/>
            <person name="Heiman D."/>
            <person name="Hepburn T."/>
            <person name="Howarth C."/>
            <person name="Jen D."/>
            <person name="Larson L."/>
            <person name="Lewis B."/>
            <person name="Mehta T."/>
            <person name="Park D."/>
            <person name="Pearson M."/>
            <person name="Roberts A."/>
            <person name="Saif S."/>
            <person name="Shea T."/>
            <person name="Shenoy N."/>
            <person name="Sisk P."/>
            <person name="Stolte C."/>
            <person name="Sykes S."/>
            <person name="Thomson T."/>
            <person name="Walk T."/>
            <person name="White J."/>
            <person name="Yandava C."/>
            <person name="Izard J."/>
            <person name="Baranova O.V."/>
            <person name="Blanton J.M."/>
            <person name="Tanner A.C."/>
            <person name="Dewhirst F.E."/>
            <person name="Haas B."/>
            <person name="Nusbaum C."/>
            <person name="Birren B."/>
        </authorList>
    </citation>
    <scope>NUCLEOTIDE SEQUENCE [LARGE SCALE GENOMIC DNA]</scope>
    <source>
        <strain evidence="2">1-1 BBBD Race 1</strain>
    </source>
</reference>
<name>A0A180GVF4_PUCT1</name>
<evidence type="ECO:0000313" key="4">
    <source>
        <dbReference type="Proteomes" id="UP000005240"/>
    </source>
</evidence>
<dbReference type="AlphaFoldDB" id="A0A180GVF4"/>
<dbReference type="Proteomes" id="UP000005240">
    <property type="component" value="Unassembled WGS sequence"/>
</dbReference>
<organism evidence="2">
    <name type="scientific">Puccinia triticina (isolate 1-1 / race 1 (BBBD))</name>
    <name type="common">Brown leaf rust fungus</name>
    <dbReference type="NCBI Taxonomy" id="630390"/>
    <lineage>
        <taxon>Eukaryota</taxon>
        <taxon>Fungi</taxon>
        <taxon>Dikarya</taxon>
        <taxon>Basidiomycota</taxon>
        <taxon>Pucciniomycotina</taxon>
        <taxon>Pucciniomycetes</taxon>
        <taxon>Pucciniales</taxon>
        <taxon>Pucciniaceae</taxon>
        <taxon>Puccinia</taxon>
    </lineage>
</organism>
<accession>A0A180GVF4</accession>
<protein>
    <recommendedName>
        <fullName evidence="5">GCM domain-containing protein</fullName>
    </recommendedName>
</protein>
<sequence>MQPPKRFPKPSKTTLKLKVSPKPPKISKSSSSSSQHRSKKLALSTTSQKEDEDEYRITLSDDADDESCDRNVKDFESDSDDDAAKSASIPDDADCSNSDNGACSDSDDADPKPKRQSKEKEWFLPDMDEQFKTYIDHGRTLDKQGYPIYPNGRTTFLRLPGEQITNFGTVGYTKTCSVNYRRNCTWKVSRYFCLGALVCDNPSCNWAGAPPTGKAGKEKFSSKKMKCKGLAGKCQGTVIHKTCPDTVATRFDHHLPTGWGLLRHKGTHPHPWPEAKNPDRIAKEELKAEIKKNPKAGALKLKMGKGINPASGFDSVVSLHPAYINRDRLAYYRRTILAELGLAPDKLGAGVGDKFLLEMFGWSAQGMWIISSSFMPQSEHFTFQTKWMSDRLLARDQQNEVYKGGLLSDVTYRYFENGYLLTTLMFCDELQRWIPIQLTWMRGLGEEYYKIHFATLFRQFLSASLTPAERDTLVRQVVDFSTAQVKGFVSAYIEVFCHGTRKEV</sequence>
<evidence type="ECO:0008006" key="5">
    <source>
        <dbReference type="Google" id="ProtNLM"/>
    </source>
</evidence>
<reference evidence="3" key="4">
    <citation type="submission" date="2025-05" db="UniProtKB">
        <authorList>
            <consortium name="EnsemblFungi"/>
        </authorList>
    </citation>
    <scope>IDENTIFICATION</scope>
    <source>
        <strain evidence="3">isolate 1-1 / race 1 (BBBD)</strain>
    </source>
</reference>
<dbReference type="EnsemblFungi" id="PTTG_26438-t43_1">
    <property type="protein sequence ID" value="PTTG_26438-t43_1-p1"/>
    <property type="gene ID" value="PTTG_26438"/>
</dbReference>
<dbReference type="VEuPathDB" id="FungiDB:PTTG_26438"/>